<dbReference type="Proteomes" id="UP001344632">
    <property type="component" value="Unassembled WGS sequence"/>
</dbReference>
<keyword evidence="2" id="KW-1185">Reference proteome</keyword>
<dbReference type="InterPro" id="IPR024987">
    <property type="entry name" value="DUF3889"/>
</dbReference>
<evidence type="ECO:0000313" key="1">
    <source>
        <dbReference type="EMBL" id="MEC0240185.1"/>
    </source>
</evidence>
<reference evidence="1 2" key="1">
    <citation type="submission" date="2023-03" db="EMBL/GenBank/DDBJ databases">
        <title>Bacillus Genome Sequencing.</title>
        <authorList>
            <person name="Dunlap C."/>
        </authorList>
    </citation>
    <scope>NUCLEOTIDE SEQUENCE [LARGE SCALE GENOMIC DNA]</scope>
    <source>
        <strain evidence="1 2">BD-525</strain>
    </source>
</reference>
<accession>A0ABU6GKC4</accession>
<name>A0ABU6GKC4_9BACL</name>
<dbReference type="Pfam" id="PF13028">
    <property type="entry name" value="DUF3889"/>
    <property type="match status" value="1"/>
</dbReference>
<comment type="caution">
    <text evidence="1">The sequence shown here is derived from an EMBL/GenBank/DDBJ whole genome shotgun (WGS) entry which is preliminary data.</text>
</comment>
<gene>
    <name evidence="1" type="ORF">P4H66_10030</name>
</gene>
<dbReference type="RefSeq" id="WP_326087620.1">
    <property type="nucleotide sequence ID" value="NZ_JARLKZ010000005.1"/>
</dbReference>
<organism evidence="1 2">
    <name type="scientific">Paenibacillus dokdonensis</name>
    <dbReference type="NCBI Taxonomy" id="2567944"/>
    <lineage>
        <taxon>Bacteria</taxon>
        <taxon>Bacillati</taxon>
        <taxon>Bacillota</taxon>
        <taxon>Bacilli</taxon>
        <taxon>Bacillales</taxon>
        <taxon>Paenibacillaceae</taxon>
        <taxon>Paenibacillus</taxon>
    </lineage>
</organism>
<proteinExistence type="predicted"/>
<protein>
    <submittedName>
        <fullName evidence="1">DUF3889 domain-containing protein</fullName>
    </submittedName>
</protein>
<dbReference type="Gene3D" id="3.10.450.390">
    <property type="entry name" value="Protein of unknown function DUF3889"/>
    <property type="match status" value="1"/>
</dbReference>
<dbReference type="EMBL" id="JARLKZ010000005">
    <property type="protein sequence ID" value="MEC0240185.1"/>
    <property type="molecule type" value="Genomic_DNA"/>
</dbReference>
<sequence length="121" mass="14200">MIYLEDAGDIMQKASRWVVIMKRLLFALLAVFIVSTVTVEAEPEYVKWGAVAVKETQKRYTADIIDYRHIGRLELTPKKSEERFKLWLRSKEGNEFAVYVFIQFDPSTDAIYSIRFNESNR</sequence>
<evidence type="ECO:0000313" key="2">
    <source>
        <dbReference type="Proteomes" id="UP001344632"/>
    </source>
</evidence>